<keyword evidence="1" id="KW-1133">Transmembrane helix</keyword>
<name>A0A8X7QA37_BRACI</name>
<keyword evidence="1" id="KW-0812">Transmembrane</keyword>
<keyword evidence="3" id="KW-1185">Reference proteome</keyword>
<reference evidence="2 3" key="1">
    <citation type="submission" date="2020-02" db="EMBL/GenBank/DDBJ databases">
        <authorList>
            <person name="Ma Q."/>
            <person name="Huang Y."/>
            <person name="Song X."/>
            <person name="Pei D."/>
        </authorList>
    </citation>
    <scope>NUCLEOTIDE SEQUENCE [LARGE SCALE GENOMIC DNA]</scope>
    <source>
        <strain evidence="2">Sxm20200214</strain>
        <tissue evidence="2">Leaf</tissue>
    </source>
</reference>
<organism evidence="2 3">
    <name type="scientific">Brassica carinata</name>
    <name type="common">Ethiopian mustard</name>
    <name type="synonym">Abyssinian cabbage</name>
    <dbReference type="NCBI Taxonomy" id="52824"/>
    <lineage>
        <taxon>Eukaryota</taxon>
        <taxon>Viridiplantae</taxon>
        <taxon>Streptophyta</taxon>
        <taxon>Embryophyta</taxon>
        <taxon>Tracheophyta</taxon>
        <taxon>Spermatophyta</taxon>
        <taxon>Magnoliopsida</taxon>
        <taxon>eudicotyledons</taxon>
        <taxon>Gunneridae</taxon>
        <taxon>Pentapetalae</taxon>
        <taxon>rosids</taxon>
        <taxon>malvids</taxon>
        <taxon>Brassicales</taxon>
        <taxon>Brassicaceae</taxon>
        <taxon>Brassiceae</taxon>
        <taxon>Brassica</taxon>
    </lineage>
</organism>
<dbReference type="OrthoDB" id="1112305at2759"/>
<evidence type="ECO:0000313" key="3">
    <source>
        <dbReference type="Proteomes" id="UP000886595"/>
    </source>
</evidence>
<proteinExistence type="predicted"/>
<comment type="caution">
    <text evidence="2">The sequence shown here is derived from an EMBL/GenBank/DDBJ whole genome shotgun (WGS) entry which is preliminary data.</text>
</comment>
<gene>
    <name evidence="2" type="ORF">Bca52824_071457</name>
</gene>
<evidence type="ECO:0000256" key="1">
    <source>
        <dbReference type="SAM" id="Phobius"/>
    </source>
</evidence>
<dbReference type="Proteomes" id="UP000886595">
    <property type="component" value="Unassembled WGS sequence"/>
</dbReference>
<feature type="transmembrane region" description="Helical" evidence="1">
    <location>
        <begin position="12"/>
        <end position="35"/>
    </location>
</feature>
<dbReference type="AlphaFoldDB" id="A0A8X7QA37"/>
<protein>
    <submittedName>
        <fullName evidence="2">Uncharacterized protein</fullName>
    </submittedName>
</protein>
<accession>A0A8X7QA37</accession>
<evidence type="ECO:0000313" key="2">
    <source>
        <dbReference type="EMBL" id="KAG2264378.1"/>
    </source>
</evidence>
<sequence length="174" mass="18852">MKSEQTVTPFTAAVNGGLAGAIYGGIAGMIIPLLFRRLYRGIAPLSQAQYVRKFARECSALAAAGCGIESMMRGIRGKDDLTNHFMLFDINLMKPCFMFLIVYFITEFLFLIRGVSGLGGGLAYSFVNRGLKLKPSHALFCAAGCAVLSGTEYKMNEIFSATSEDSTRGKAFDT</sequence>
<keyword evidence="1" id="KW-0472">Membrane</keyword>
<dbReference type="EMBL" id="JAAMPC010000014">
    <property type="protein sequence ID" value="KAG2264378.1"/>
    <property type="molecule type" value="Genomic_DNA"/>
</dbReference>